<dbReference type="GO" id="GO:0080120">
    <property type="term" value="P:CAAX-box protein maturation"/>
    <property type="evidence" value="ECO:0007669"/>
    <property type="project" value="UniProtKB-ARBA"/>
</dbReference>
<protein>
    <submittedName>
        <fullName evidence="3">CPBP family intramembrane glutamic endopeptidase</fullName>
        <ecNumber evidence="3">3.4.-.-</ecNumber>
    </submittedName>
</protein>
<keyword evidence="1" id="KW-0472">Membrane</keyword>
<dbReference type="InterPro" id="IPR003675">
    <property type="entry name" value="Rce1/LyrA-like_dom"/>
</dbReference>
<dbReference type="PANTHER" id="PTHR36435">
    <property type="entry name" value="SLR1288 PROTEIN"/>
    <property type="match status" value="1"/>
</dbReference>
<accession>A0ABD5R5W3</accession>
<name>A0ABD5R5W3_9EURY</name>
<feature type="transmembrane region" description="Helical" evidence="1">
    <location>
        <begin position="198"/>
        <end position="216"/>
    </location>
</feature>
<feature type="transmembrane region" description="Helical" evidence="1">
    <location>
        <begin position="56"/>
        <end position="76"/>
    </location>
</feature>
<dbReference type="GO" id="GO:0004175">
    <property type="term" value="F:endopeptidase activity"/>
    <property type="evidence" value="ECO:0007669"/>
    <property type="project" value="UniProtKB-ARBA"/>
</dbReference>
<dbReference type="Proteomes" id="UP001596201">
    <property type="component" value="Unassembled WGS sequence"/>
</dbReference>
<evidence type="ECO:0000259" key="2">
    <source>
        <dbReference type="Pfam" id="PF02517"/>
    </source>
</evidence>
<feature type="transmembrane region" description="Helical" evidence="1">
    <location>
        <begin position="97"/>
        <end position="118"/>
    </location>
</feature>
<keyword evidence="4" id="KW-1185">Reference proteome</keyword>
<organism evidence="3 4">
    <name type="scientific">Salinirubrum litoreum</name>
    <dbReference type="NCBI Taxonomy" id="1126234"/>
    <lineage>
        <taxon>Archaea</taxon>
        <taxon>Methanobacteriati</taxon>
        <taxon>Methanobacteriota</taxon>
        <taxon>Stenosarchaea group</taxon>
        <taxon>Halobacteria</taxon>
        <taxon>Halobacteriales</taxon>
        <taxon>Haloferacaceae</taxon>
        <taxon>Salinirubrum</taxon>
    </lineage>
</organism>
<feature type="transmembrane region" description="Helical" evidence="1">
    <location>
        <begin position="138"/>
        <end position="158"/>
    </location>
</feature>
<evidence type="ECO:0000313" key="3">
    <source>
        <dbReference type="EMBL" id="MFC5365364.1"/>
    </source>
</evidence>
<dbReference type="AlphaFoldDB" id="A0ABD5R5W3"/>
<feature type="domain" description="CAAX prenyl protease 2/Lysostaphin resistance protein A-like" evidence="2">
    <location>
        <begin position="138"/>
        <end position="234"/>
    </location>
</feature>
<gene>
    <name evidence="3" type="ORF">ACFPJ5_00315</name>
</gene>
<feature type="transmembrane region" description="Helical" evidence="1">
    <location>
        <begin position="223"/>
        <end position="243"/>
    </location>
</feature>
<dbReference type="Pfam" id="PF02517">
    <property type="entry name" value="Rce1-like"/>
    <property type="match status" value="1"/>
</dbReference>
<reference evidence="3 4" key="1">
    <citation type="journal article" date="2019" name="Int. J. Syst. Evol. Microbiol.">
        <title>The Global Catalogue of Microorganisms (GCM) 10K type strain sequencing project: providing services to taxonomists for standard genome sequencing and annotation.</title>
        <authorList>
            <consortium name="The Broad Institute Genomics Platform"/>
            <consortium name="The Broad Institute Genome Sequencing Center for Infectious Disease"/>
            <person name="Wu L."/>
            <person name="Ma J."/>
        </authorList>
    </citation>
    <scope>NUCLEOTIDE SEQUENCE [LARGE SCALE GENOMIC DNA]</scope>
    <source>
        <strain evidence="3 4">CGMCC 1.12237</strain>
    </source>
</reference>
<dbReference type="EMBL" id="JBHSKX010000001">
    <property type="protein sequence ID" value="MFC5365364.1"/>
    <property type="molecule type" value="Genomic_DNA"/>
</dbReference>
<proteinExistence type="predicted"/>
<feature type="transmembrane region" description="Helical" evidence="1">
    <location>
        <begin position="21"/>
        <end position="44"/>
    </location>
</feature>
<keyword evidence="3" id="KW-0378">Hydrolase</keyword>
<dbReference type="RefSeq" id="WP_227229342.1">
    <property type="nucleotide sequence ID" value="NZ_JAJCVJ010000001.1"/>
</dbReference>
<comment type="caution">
    <text evidence="3">The sequence shown here is derived from an EMBL/GenBank/DDBJ whole genome shotgun (WGS) entry which is preliminary data.</text>
</comment>
<evidence type="ECO:0000256" key="1">
    <source>
        <dbReference type="SAM" id="Phobius"/>
    </source>
</evidence>
<evidence type="ECO:0000313" key="4">
    <source>
        <dbReference type="Proteomes" id="UP001596201"/>
    </source>
</evidence>
<feature type="transmembrane region" description="Helical" evidence="1">
    <location>
        <begin position="170"/>
        <end position="192"/>
    </location>
</feature>
<keyword evidence="1" id="KW-0812">Transmembrane</keyword>
<keyword evidence="1" id="KW-1133">Transmembrane helix</keyword>
<dbReference type="InterPro" id="IPR052710">
    <property type="entry name" value="CAAX_protease"/>
</dbReference>
<dbReference type="EC" id="3.4.-.-" evidence="3"/>
<dbReference type="PANTHER" id="PTHR36435:SF1">
    <property type="entry name" value="CAAX AMINO TERMINAL PROTEASE FAMILY PROTEIN"/>
    <property type="match status" value="1"/>
</dbReference>
<sequence>MSLESSRFPPLADQAESLGRAVLVVFLAFAGALVVTGLVGQALIETGLLVREELSGRVGLSVLQFVGFGIGVAAYLGFADDWRLIRAHLPGLRDLGAIGAGIFVILLSAAGVGQLLAALGVDVAQNQVIAVGQSNPEYFLYMIPVSLLFVGPFEELVFRGGVQGLLRRTYGPWIAVALATTLFGAMHTVALIGGSGSVLAYVAVAAVLGLVLGVAYELTENLVVPAVIHGAYNSVLFAVQYAVATGAVPA</sequence>